<organism evidence="6 7">
    <name type="scientific">Nocardioides plantarum</name>
    <dbReference type="NCBI Taxonomy" id="29299"/>
    <lineage>
        <taxon>Bacteria</taxon>
        <taxon>Bacillati</taxon>
        <taxon>Actinomycetota</taxon>
        <taxon>Actinomycetes</taxon>
        <taxon>Propionibacteriales</taxon>
        <taxon>Nocardioidaceae</taxon>
        <taxon>Nocardioides</taxon>
    </lineage>
</organism>
<dbReference type="InterPro" id="IPR050309">
    <property type="entry name" value="Type-B_Carboxylest/Lipase"/>
</dbReference>
<evidence type="ECO:0000256" key="2">
    <source>
        <dbReference type="ARBA" id="ARBA00022801"/>
    </source>
</evidence>
<name>A0ABV5KEH6_9ACTN</name>
<accession>A0ABV5KEH6</accession>
<dbReference type="RefSeq" id="WP_140007279.1">
    <property type="nucleotide sequence ID" value="NZ_JBHMDG010000029.1"/>
</dbReference>
<keyword evidence="2 3" id="KW-0378">Hydrolase</keyword>
<evidence type="ECO:0000313" key="6">
    <source>
        <dbReference type="EMBL" id="MFB9315136.1"/>
    </source>
</evidence>
<dbReference type="PROSITE" id="PS00122">
    <property type="entry name" value="CARBOXYLESTERASE_B_1"/>
    <property type="match status" value="1"/>
</dbReference>
<dbReference type="InterPro" id="IPR019826">
    <property type="entry name" value="Carboxylesterase_B_AS"/>
</dbReference>
<sequence length="494" mass="52115">MRRSVLPTLVVFAAAALLVIAIVLVVVRPPSDRERSSGGDESVAGVAVTSSGRVQSITDGTIRSWRGLPYAAPPTGPLRWQPPQPPAPWEGTRQAVGFGRTCTQPEPYRFGADELTQRAGSGEDCLYLNVDRPDDTSEGLPVVVYLHGGGFVQGSGNAVSSRADNLVTRGIVLVTVNYRLGRLGFFAHPSLPGGIANFGLLDQVAALSWVRDNIAAFGGDADNVTLAGASAGAMSVNALMVSPAAEGLFDKAISQSAPTDARALPLKAARHRGGSAFPDLTADELRELPAEALLSSTFSTFVGDAPVLDEVLPRSASVAFQRGEEAAVPYLTGTMRDEFSDARFRARGIAPGAVRNKLGGIRHARLVKRYGDDYAGEVLDDVVFDLPAVAKSLTHARRAPAFRYLFAASTSSGHGSDADYVFDTVTDGRDGELSDAVADYLVAFARTGRPEVAGLPTWPDAKDGAYLALGPKGPTPFPVDGRLGRLRFLRLATS</sequence>
<dbReference type="Pfam" id="PF00135">
    <property type="entry name" value="COesterase"/>
    <property type="match status" value="2"/>
</dbReference>
<reference evidence="6 7" key="1">
    <citation type="submission" date="2024-09" db="EMBL/GenBank/DDBJ databases">
        <authorList>
            <person name="Sun Q."/>
            <person name="Mori K."/>
        </authorList>
    </citation>
    <scope>NUCLEOTIDE SEQUENCE [LARGE SCALE GENOMIC DNA]</scope>
    <source>
        <strain evidence="6 7">JCM 9626</strain>
    </source>
</reference>
<feature type="domain" description="Carboxylesterase type B" evidence="5">
    <location>
        <begin position="376"/>
        <end position="470"/>
    </location>
</feature>
<evidence type="ECO:0000256" key="1">
    <source>
        <dbReference type="ARBA" id="ARBA00005964"/>
    </source>
</evidence>
<proteinExistence type="inferred from homology"/>
<keyword evidence="4" id="KW-0812">Transmembrane</keyword>
<dbReference type="Gene3D" id="3.40.50.1820">
    <property type="entry name" value="alpha/beta hydrolase"/>
    <property type="match status" value="1"/>
</dbReference>
<evidence type="ECO:0000256" key="4">
    <source>
        <dbReference type="SAM" id="Phobius"/>
    </source>
</evidence>
<dbReference type="InterPro" id="IPR029058">
    <property type="entry name" value="AB_hydrolase_fold"/>
</dbReference>
<comment type="caution">
    <text evidence="6">The sequence shown here is derived from an EMBL/GenBank/DDBJ whole genome shotgun (WGS) entry which is preliminary data.</text>
</comment>
<dbReference type="EC" id="3.1.1.-" evidence="3"/>
<dbReference type="EMBL" id="JBHMDG010000029">
    <property type="protein sequence ID" value="MFB9315136.1"/>
    <property type="molecule type" value="Genomic_DNA"/>
</dbReference>
<keyword evidence="4" id="KW-1133">Transmembrane helix</keyword>
<comment type="similarity">
    <text evidence="1 3">Belongs to the type-B carboxylesterase/lipase family.</text>
</comment>
<dbReference type="Proteomes" id="UP001589750">
    <property type="component" value="Unassembled WGS sequence"/>
</dbReference>
<dbReference type="InterPro" id="IPR002018">
    <property type="entry name" value="CarbesteraseB"/>
</dbReference>
<evidence type="ECO:0000256" key="3">
    <source>
        <dbReference type="RuleBase" id="RU361235"/>
    </source>
</evidence>
<keyword evidence="4" id="KW-0472">Membrane</keyword>
<evidence type="ECO:0000259" key="5">
    <source>
        <dbReference type="Pfam" id="PF00135"/>
    </source>
</evidence>
<feature type="domain" description="Carboxylesterase type B" evidence="5">
    <location>
        <begin position="52"/>
        <end position="341"/>
    </location>
</feature>
<protein>
    <recommendedName>
        <fullName evidence="3">Carboxylic ester hydrolase</fullName>
        <ecNumber evidence="3">3.1.1.-</ecNumber>
    </recommendedName>
</protein>
<feature type="transmembrane region" description="Helical" evidence="4">
    <location>
        <begin position="6"/>
        <end position="27"/>
    </location>
</feature>
<dbReference type="SUPFAM" id="SSF53474">
    <property type="entry name" value="alpha/beta-Hydrolases"/>
    <property type="match status" value="1"/>
</dbReference>
<dbReference type="PANTHER" id="PTHR11559">
    <property type="entry name" value="CARBOXYLESTERASE"/>
    <property type="match status" value="1"/>
</dbReference>
<gene>
    <name evidence="6" type="ORF">ACFFRI_18955</name>
</gene>
<keyword evidence="7" id="KW-1185">Reference proteome</keyword>
<evidence type="ECO:0000313" key="7">
    <source>
        <dbReference type="Proteomes" id="UP001589750"/>
    </source>
</evidence>